<dbReference type="RefSeq" id="XP_011099768.1">
    <property type="nucleotide sequence ID" value="XM_011101466.2"/>
</dbReference>
<dbReference type="Gramene" id="SIN_1025376.t">
    <property type="protein sequence ID" value="SIN_1025376.t"/>
    <property type="gene ID" value="SIN_1025376"/>
</dbReference>
<accession>A0A6I9UN78</accession>
<keyword evidence="1" id="KW-1185">Reference proteome</keyword>
<sequence>MNPSSSAQHFNFPPHTKMNSFEEENLYPYQMFDDSESAPQTPLLSDTSNFLSHHQTKYYILQEIVESGTKAEADVVGRVVKHLRKKLVDDGLMKKWVVENLRKDGYNAALCHSCWPTTLNCPGGEHEYIEITRQAKKGSSGLRLIVDIDFKSQFELARPTPNYKDLCDVLPTIFVGDEQKLNNIITILCGEAEKSFRERGLHVPPWRTPHYMQLKWFPPPQNPPPQLSLGRRVRAENRAVEAGDRAVVAAEFLSDRRKYLGIDQCGLSGQFSAMRMECS</sequence>
<dbReference type="Pfam" id="PF04720">
    <property type="entry name" value="PDDEXK_6"/>
    <property type="match status" value="1"/>
</dbReference>
<dbReference type="AlphaFoldDB" id="A0A6I9UN78"/>
<organism evidence="1 2">
    <name type="scientific">Sesamum indicum</name>
    <name type="common">Oriental sesame</name>
    <name type="synonym">Sesamum orientale</name>
    <dbReference type="NCBI Taxonomy" id="4182"/>
    <lineage>
        <taxon>Eukaryota</taxon>
        <taxon>Viridiplantae</taxon>
        <taxon>Streptophyta</taxon>
        <taxon>Embryophyta</taxon>
        <taxon>Tracheophyta</taxon>
        <taxon>Spermatophyta</taxon>
        <taxon>Magnoliopsida</taxon>
        <taxon>eudicotyledons</taxon>
        <taxon>Gunneridae</taxon>
        <taxon>Pentapetalae</taxon>
        <taxon>asterids</taxon>
        <taxon>lamiids</taxon>
        <taxon>Lamiales</taxon>
        <taxon>Pedaliaceae</taxon>
        <taxon>Sesamum</taxon>
    </lineage>
</organism>
<name>A0A6I9UN78_SESIN</name>
<dbReference type="GeneID" id="105178102"/>
<dbReference type="KEGG" id="sind:105178102"/>
<dbReference type="InParanoid" id="A0A6I9UN78"/>
<protein>
    <submittedName>
        <fullName evidence="2">Uncharacterized protein LOC105178102</fullName>
    </submittedName>
</protein>
<dbReference type="PANTHER" id="PTHR31579:SF34">
    <property type="entry name" value="T14N5.3 PROTEIN"/>
    <property type="match status" value="1"/>
</dbReference>
<evidence type="ECO:0000313" key="1">
    <source>
        <dbReference type="Proteomes" id="UP000504604"/>
    </source>
</evidence>
<gene>
    <name evidence="2" type="primary">LOC105178102</name>
</gene>
<dbReference type="InterPro" id="IPR006502">
    <property type="entry name" value="PDDEXK-like"/>
</dbReference>
<dbReference type="OrthoDB" id="691424at2759"/>
<evidence type="ECO:0000313" key="2">
    <source>
        <dbReference type="RefSeq" id="XP_011099768.1"/>
    </source>
</evidence>
<reference evidence="2" key="1">
    <citation type="submission" date="2025-08" db="UniProtKB">
        <authorList>
            <consortium name="RefSeq"/>
        </authorList>
    </citation>
    <scope>IDENTIFICATION</scope>
</reference>
<dbReference type="NCBIfam" id="TIGR01615">
    <property type="entry name" value="A_thal_3542"/>
    <property type="match status" value="1"/>
</dbReference>
<dbReference type="PANTHER" id="PTHR31579">
    <property type="entry name" value="OS03G0796600 PROTEIN"/>
    <property type="match status" value="1"/>
</dbReference>
<dbReference type="Proteomes" id="UP000504604">
    <property type="component" value="Linkage group LG15"/>
</dbReference>
<proteinExistence type="predicted"/>